<feature type="region of interest" description="Disordered" evidence="1">
    <location>
        <begin position="72"/>
        <end position="94"/>
    </location>
</feature>
<evidence type="ECO:0000313" key="3">
    <source>
        <dbReference type="Proteomes" id="UP000314294"/>
    </source>
</evidence>
<dbReference type="EMBL" id="SRLO01000332">
    <property type="protein sequence ID" value="TNN60508.1"/>
    <property type="molecule type" value="Genomic_DNA"/>
</dbReference>
<organism evidence="2 3">
    <name type="scientific">Liparis tanakae</name>
    <name type="common">Tanaka's snailfish</name>
    <dbReference type="NCBI Taxonomy" id="230148"/>
    <lineage>
        <taxon>Eukaryota</taxon>
        <taxon>Metazoa</taxon>
        <taxon>Chordata</taxon>
        <taxon>Craniata</taxon>
        <taxon>Vertebrata</taxon>
        <taxon>Euteleostomi</taxon>
        <taxon>Actinopterygii</taxon>
        <taxon>Neopterygii</taxon>
        <taxon>Teleostei</taxon>
        <taxon>Neoteleostei</taxon>
        <taxon>Acanthomorphata</taxon>
        <taxon>Eupercaria</taxon>
        <taxon>Perciformes</taxon>
        <taxon>Cottioidei</taxon>
        <taxon>Cottales</taxon>
        <taxon>Liparidae</taxon>
        <taxon>Liparis</taxon>
    </lineage>
</organism>
<dbReference type="Proteomes" id="UP000314294">
    <property type="component" value="Unassembled WGS sequence"/>
</dbReference>
<sequence length="114" mass="12988">MTHLCWEPEGSEVGTPIWAWREQGEQHMLTNEQIKGREVKGQWILTIQLTEVVLSVVVSRPVGERLFTPVTETRREFSRQPAPRAEQPDDTIWGREGQAAEKLAAAASRRPEKV</sequence>
<gene>
    <name evidence="2" type="ORF">EYF80_029231</name>
</gene>
<dbReference type="AlphaFoldDB" id="A0A4Z2H3T6"/>
<accession>A0A4Z2H3T6</accession>
<name>A0A4Z2H3T6_9TELE</name>
<evidence type="ECO:0000313" key="2">
    <source>
        <dbReference type="EMBL" id="TNN60508.1"/>
    </source>
</evidence>
<evidence type="ECO:0000256" key="1">
    <source>
        <dbReference type="SAM" id="MobiDB-lite"/>
    </source>
</evidence>
<protein>
    <submittedName>
        <fullName evidence="2">Uncharacterized protein</fullName>
    </submittedName>
</protein>
<reference evidence="2 3" key="1">
    <citation type="submission" date="2019-03" db="EMBL/GenBank/DDBJ databases">
        <title>First draft genome of Liparis tanakae, snailfish: a comprehensive survey of snailfish specific genes.</title>
        <authorList>
            <person name="Kim W."/>
            <person name="Song I."/>
            <person name="Jeong J.-H."/>
            <person name="Kim D."/>
            <person name="Kim S."/>
            <person name="Ryu S."/>
            <person name="Song J.Y."/>
            <person name="Lee S.K."/>
        </authorList>
    </citation>
    <scope>NUCLEOTIDE SEQUENCE [LARGE SCALE GENOMIC DNA]</scope>
    <source>
        <tissue evidence="2">Muscle</tissue>
    </source>
</reference>
<keyword evidence="3" id="KW-1185">Reference proteome</keyword>
<comment type="caution">
    <text evidence="2">The sequence shown here is derived from an EMBL/GenBank/DDBJ whole genome shotgun (WGS) entry which is preliminary data.</text>
</comment>
<proteinExistence type="predicted"/>